<dbReference type="AlphaFoldDB" id="A0A1I3HNE2"/>
<keyword evidence="4 6" id="KW-0949">S-adenosyl-L-methionine</keyword>
<evidence type="ECO:0000256" key="3">
    <source>
        <dbReference type="ARBA" id="ARBA00022679"/>
    </source>
</evidence>
<dbReference type="SUPFAM" id="SSF50249">
    <property type="entry name" value="Nucleic acid-binding proteins"/>
    <property type="match status" value="1"/>
</dbReference>
<dbReference type="RefSeq" id="WP_091517709.1">
    <property type="nucleotide sequence ID" value="NZ_FORF01000001.1"/>
</dbReference>
<evidence type="ECO:0000256" key="4">
    <source>
        <dbReference type="ARBA" id="ARBA00022691"/>
    </source>
</evidence>
<feature type="binding site" evidence="6">
    <location>
        <position position="272"/>
    </location>
    <ligand>
        <name>S-adenosyl-L-methionine</name>
        <dbReference type="ChEBI" id="CHEBI:59789"/>
    </ligand>
</feature>
<keyword evidence="10" id="KW-1185">Reference proteome</keyword>
<sequence length="420" mass="45111">MSTVLTISRLGAQGDGVADTPKGPVFVPFALPGERVNVAADDKKADLVAVLEASPQRIAPVCKHFGDCGGCAMQHLDPDAYRAWKRDKLVDALKAKGIDTPVDPLVSVEPQSRRRAALTARKTEAGVLLGFNAALTHRIVDMEECHVLLPSIVEKLDVLRALAMLVGRTPKPFRLGVTQTASGLDVAFEDSGSLEGKPRQAAVDFATRNGFARVSVDGEILVEPKKPVVMVDDIAVPTPPGAFLQAVEAAEAVMADLVSAHLKKAKRVADLFSGVGTFALRLARNSEVHAVEGDAPALASLDRAFRATAGTLKRVTVEKRDLFVRPMTYKEFDAAFAGTAFDGVAFDPPRAGAEDQAKQLARSQVRLIAAVSCNPVTLARDLRILVDGGYVLKRVVPIDQFLWSPHLEAVALLEKPRRRK</sequence>
<name>A0A1I3HNE2_9HYPH</name>
<feature type="binding site" evidence="6">
    <location>
        <position position="245"/>
    </location>
    <ligand>
        <name>S-adenosyl-L-methionine</name>
        <dbReference type="ChEBI" id="CHEBI:59789"/>
    </ligand>
</feature>
<dbReference type="Gene3D" id="2.40.50.140">
    <property type="entry name" value="Nucleic acid-binding proteins"/>
    <property type="match status" value="1"/>
</dbReference>
<dbReference type="InterPro" id="IPR029063">
    <property type="entry name" value="SAM-dependent_MTases_sf"/>
</dbReference>
<feature type="binding site" evidence="6">
    <location>
        <position position="347"/>
    </location>
    <ligand>
        <name>S-adenosyl-L-methionine</name>
        <dbReference type="ChEBI" id="CHEBI:59789"/>
    </ligand>
</feature>
<comment type="similarity">
    <text evidence="6">Belongs to the class I-like SAM-binding methyltransferase superfamily. RNA M5U methyltransferase family.</text>
</comment>
<keyword evidence="2 6" id="KW-0489">Methyltransferase</keyword>
<dbReference type="InterPro" id="IPR002792">
    <property type="entry name" value="TRAM_dom"/>
</dbReference>
<feature type="active site" description="Nucleophile" evidence="6">
    <location>
        <position position="373"/>
    </location>
</feature>
<dbReference type="Gene3D" id="3.40.50.150">
    <property type="entry name" value="Vaccinia Virus protein VP39"/>
    <property type="match status" value="1"/>
</dbReference>
<gene>
    <name evidence="9" type="ORF">SAMN03080618_00278</name>
</gene>
<evidence type="ECO:0000313" key="9">
    <source>
        <dbReference type="EMBL" id="SFI37244.1"/>
    </source>
</evidence>
<dbReference type="OrthoDB" id="9804590at2"/>
<dbReference type="InterPro" id="IPR010280">
    <property type="entry name" value="U5_MeTrfase_fam"/>
</dbReference>
<evidence type="ECO:0000256" key="2">
    <source>
        <dbReference type="ARBA" id="ARBA00022603"/>
    </source>
</evidence>
<keyword evidence="3 6" id="KW-0808">Transferase</keyword>
<dbReference type="InterPro" id="IPR012340">
    <property type="entry name" value="NA-bd_OB-fold"/>
</dbReference>
<evidence type="ECO:0000256" key="7">
    <source>
        <dbReference type="PROSITE-ProRule" id="PRU10015"/>
    </source>
</evidence>
<keyword evidence="5" id="KW-0411">Iron-sulfur</keyword>
<dbReference type="GO" id="GO:0070041">
    <property type="term" value="F:rRNA (uridine-C5-)-methyltransferase activity"/>
    <property type="evidence" value="ECO:0007669"/>
    <property type="project" value="TreeGrafter"/>
</dbReference>
<dbReference type="PANTHER" id="PTHR11061">
    <property type="entry name" value="RNA M5U METHYLTRANSFERASE"/>
    <property type="match status" value="1"/>
</dbReference>
<protein>
    <submittedName>
        <fullName evidence="9">23S rRNA (Uracil1939-C5)-methyltransferase</fullName>
    </submittedName>
</protein>
<evidence type="ECO:0000256" key="5">
    <source>
        <dbReference type="ARBA" id="ARBA00023014"/>
    </source>
</evidence>
<evidence type="ECO:0000256" key="1">
    <source>
        <dbReference type="ARBA" id="ARBA00022485"/>
    </source>
</evidence>
<evidence type="ECO:0000259" key="8">
    <source>
        <dbReference type="Pfam" id="PF01938"/>
    </source>
</evidence>
<dbReference type="Gene3D" id="2.40.50.1070">
    <property type="match status" value="1"/>
</dbReference>
<dbReference type="GO" id="GO:0051539">
    <property type="term" value="F:4 iron, 4 sulfur cluster binding"/>
    <property type="evidence" value="ECO:0007669"/>
    <property type="project" value="UniProtKB-KW"/>
</dbReference>
<proteinExistence type="inferred from homology"/>
<dbReference type="SUPFAM" id="SSF53335">
    <property type="entry name" value="S-adenosyl-L-methionine-dependent methyltransferases"/>
    <property type="match status" value="1"/>
</dbReference>
<organism evidence="9 10">
    <name type="scientific">Aquamicrobium aerolatum DSM 21857</name>
    <dbReference type="NCBI Taxonomy" id="1121003"/>
    <lineage>
        <taxon>Bacteria</taxon>
        <taxon>Pseudomonadati</taxon>
        <taxon>Pseudomonadota</taxon>
        <taxon>Alphaproteobacteria</taxon>
        <taxon>Hyphomicrobiales</taxon>
        <taxon>Phyllobacteriaceae</taxon>
        <taxon>Aerobium</taxon>
    </lineage>
</organism>
<evidence type="ECO:0000256" key="6">
    <source>
        <dbReference type="PROSITE-ProRule" id="PRU01024"/>
    </source>
</evidence>
<dbReference type="Pfam" id="PF01938">
    <property type="entry name" value="TRAM"/>
    <property type="match status" value="1"/>
</dbReference>
<evidence type="ECO:0000313" key="10">
    <source>
        <dbReference type="Proteomes" id="UP000242763"/>
    </source>
</evidence>
<dbReference type="InterPro" id="IPR030390">
    <property type="entry name" value="MeTrfase_TrmA_AS"/>
</dbReference>
<dbReference type="Proteomes" id="UP000242763">
    <property type="component" value="Unassembled WGS sequence"/>
</dbReference>
<dbReference type="STRING" id="1121003.SAMN03080618_00278"/>
<keyword evidence="1" id="KW-0004">4Fe-4S</keyword>
<dbReference type="PROSITE" id="PS51687">
    <property type="entry name" value="SAM_MT_RNA_M5U"/>
    <property type="match status" value="1"/>
</dbReference>
<feature type="binding site" evidence="6">
    <location>
        <position position="292"/>
    </location>
    <ligand>
        <name>S-adenosyl-L-methionine</name>
        <dbReference type="ChEBI" id="CHEBI:59789"/>
    </ligand>
</feature>
<feature type="active site" evidence="7">
    <location>
        <position position="373"/>
    </location>
</feature>
<dbReference type="Pfam" id="PF05958">
    <property type="entry name" value="tRNA_U5-meth_tr"/>
    <property type="match status" value="1"/>
</dbReference>
<dbReference type="PANTHER" id="PTHR11061:SF49">
    <property type="entry name" value="23S RRNA (URACIL(1939)-C(5))-METHYLTRANSFERASE RLMD"/>
    <property type="match status" value="1"/>
</dbReference>
<dbReference type="EMBL" id="FORF01000001">
    <property type="protein sequence ID" value="SFI37244.1"/>
    <property type="molecule type" value="Genomic_DNA"/>
</dbReference>
<dbReference type="GO" id="GO:0070475">
    <property type="term" value="P:rRNA base methylation"/>
    <property type="evidence" value="ECO:0007669"/>
    <property type="project" value="TreeGrafter"/>
</dbReference>
<dbReference type="CDD" id="cd02440">
    <property type="entry name" value="AdoMet_MTases"/>
    <property type="match status" value="1"/>
</dbReference>
<dbReference type="PROSITE" id="PS01230">
    <property type="entry name" value="TRMA_1"/>
    <property type="match status" value="1"/>
</dbReference>
<keyword evidence="1" id="KW-0479">Metal-binding</keyword>
<feature type="domain" description="TRAM" evidence="8">
    <location>
        <begin position="6"/>
        <end position="40"/>
    </location>
</feature>
<reference evidence="10" key="1">
    <citation type="submission" date="2016-10" db="EMBL/GenBank/DDBJ databases">
        <authorList>
            <person name="Varghese N."/>
            <person name="Submissions S."/>
        </authorList>
    </citation>
    <scope>NUCLEOTIDE SEQUENCE [LARGE SCALE GENOMIC DNA]</scope>
    <source>
        <strain evidence="10">DSM 21857</strain>
    </source>
</reference>
<accession>A0A1I3HNE2</accession>
<keyword evidence="1" id="KW-0408">Iron</keyword>